<reference evidence="3" key="2">
    <citation type="submission" date="2025-09" db="UniProtKB">
        <authorList>
            <consortium name="Ensembl"/>
        </authorList>
    </citation>
    <scope>IDENTIFICATION</scope>
</reference>
<evidence type="ECO:0000313" key="3">
    <source>
        <dbReference type="Ensembl" id="ENSSRHP00000083709.1"/>
    </source>
</evidence>
<feature type="domain" description="SEC7" evidence="2">
    <location>
        <begin position="62"/>
        <end position="238"/>
    </location>
</feature>
<evidence type="ECO:0000259" key="2">
    <source>
        <dbReference type="PROSITE" id="PS50190"/>
    </source>
</evidence>
<keyword evidence="4" id="KW-1185">Reference proteome</keyword>
<dbReference type="Pfam" id="PF01369">
    <property type="entry name" value="Sec7"/>
    <property type="match status" value="1"/>
</dbReference>
<evidence type="ECO:0000256" key="1">
    <source>
        <dbReference type="SAM" id="MobiDB-lite"/>
    </source>
</evidence>
<dbReference type="CDD" id="cd00171">
    <property type="entry name" value="Sec7"/>
    <property type="match status" value="1"/>
</dbReference>
<sequence>GEQIQSSDEEKPCDQTPPSGHSDAFSDTKQPTALAEHVRDETSEPVIDTEPAGPCINGSAELVNRAEAQRLAEKLYRLDGFQHTDVVRHLDKDNEFSRAVGEEYLKFFDFTNQSLEQALRSFLKEVVLIGETQERERVLQNFSARFQQCNPDVFSSAGSVLMLTCAVMLLNSDLHGQVSLLQPQKKMSLRLQTLESSVVFVRVTLLCHQNVGKPMSSAEFVSNLDGMNGGENFSKDYLKV</sequence>
<dbReference type="AlphaFoldDB" id="A0A673M3H2"/>
<dbReference type="InterPro" id="IPR023394">
    <property type="entry name" value="Sec7_C_sf"/>
</dbReference>
<dbReference type="GO" id="GO:0005085">
    <property type="term" value="F:guanyl-nucleotide exchange factor activity"/>
    <property type="evidence" value="ECO:0007669"/>
    <property type="project" value="InterPro"/>
</dbReference>
<evidence type="ECO:0000313" key="4">
    <source>
        <dbReference type="Proteomes" id="UP000472270"/>
    </source>
</evidence>
<dbReference type="InterPro" id="IPR000904">
    <property type="entry name" value="Sec7_dom"/>
</dbReference>
<dbReference type="PROSITE" id="PS50190">
    <property type="entry name" value="SEC7"/>
    <property type="match status" value="1"/>
</dbReference>
<dbReference type="SUPFAM" id="SSF48425">
    <property type="entry name" value="Sec7 domain"/>
    <property type="match status" value="1"/>
</dbReference>
<proteinExistence type="predicted"/>
<organism evidence="3 4">
    <name type="scientific">Sinocyclocheilus rhinocerous</name>
    <dbReference type="NCBI Taxonomy" id="307959"/>
    <lineage>
        <taxon>Eukaryota</taxon>
        <taxon>Metazoa</taxon>
        <taxon>Chordata</taxon>
        <taxon>Craniata</taxon>
        <taxon>Vertebrata</taxon>
        <taxon>Euteleostomi</taxon>
        <taxon>Actinopterygii</taxon>
        <taxon>Neopterygii</taxon>
        <taxon>Teleostei</taxon>
        <taxon>Ostariophysi</taxon>
        <taxon>Cypriniformes</taxon>
        <taxon>Cyprinidae</taxon>
        <taxon>Cyprininae</taxon>
        <taxon>Sinocyclocheilus</taxon>
    </lineage>
</organism>
<accession>A0A673M3H2</accession>
<reference evidence="3" key="1">
    <citation type="submission" date="2025-08" db="UniProtKB">
        <authorList>
            <consortium name="Ensembl"/>
        </authorList>
    </citation>
    <scope>IDENTIFICATION</scope>
</reference>
<dbReference type="PANTHER" id="PTHR10663">
    <property type="entry name" value="GUANYL-NUCLEOTIDE EXCHANGE FACTOR"/>
    <property type="match status" value="1"/>
</dbReference>
<dbReference type="SMART" id="SM00222">
    <property type="entry name" value="Sec7"/>
    <property type="match status" value="1"/>
</dbReference>
<dbReference type="InterPro" id="IPR035999">
    <property type="entry name" value="Sec7_dom_sf"/>
</dbReference>
<dbReference type="PANTHER" id="PTHR10663:SF338">
    <property type="entry name" value="PH AND SEC7 DOMAIN-CONTAINING PROTEIN 4"/>
    <property type="match status" value="1"/>
</dbReference>
<name>A0A673M3H2_9TELE</name>
<dbReference type="Gene3D" id="1.10.1000.11">
    <property type="entry name" value="Arf Nucleotide-binding Site Opener,domain 2"/>
    <property type="match status" value="1"/>
</dbReference>
<dbReference type="Ensembl" id="ENSSRHT00000085969.1">
    <property type="protein sequence ID" value="ENSSRHP00000083709.1"/>
    <property type="gene ID" value="ENSSRHG00000041423.1"/>
</dbReference>
<dbReference type="GO" id="GO:0032012">
    <property type="term" value="P:regulation of ARF protein signal transduction"/>
    <property type="evidence" value="ECO:0007669"/>
    <property type="project" value="InterPro"/>
</dbReference>
<protein>
    <recommendedName>
        <fullName evidence="2">SEC7 domain-containing protein</fullName>
    </recommendedName>
</protein>
<feature type="region of interest" description="Disordered" evidence="1">
    <location>
        <begin position="1"/>
        <end position="54"/>
    </location>
</feature>
<dbReference type="Proteomes" id="UP000472270">
    <property type="component" value="Unassembled WGS sequence"/>
</dbReference>